<dbReference type="PROSITE" id="PS50873">
    <property type="entry name" value="PEROXIDASE_4"/>
    <property type="match status" value="1"/>
</dbReference>
<proteinExistence type="inferred from homology"/>
<dbReference type="Gene3D" id="1.10.520.10">
    <property type="match status" value="1"/>
</dbReference>
<dbReference type="GO" id="GO:0140825">
    <property type="term" value="F:lactoperoxidase activity"/>
    <property type="evidence" value="ECO:0007669"/>
    <property type="project" value="UniProtKB-EC"/>
</dbReference>
<accession>A0A438FNN2</accession>
<evidence type="ECO:0000259" key="11">
    <source>
        <dbReference type="PROSITE" id="PS50873"/>
    </source>
</evidence>
<dbReference type="PRINTS" id="PR00461">
    <property type="entry name" value="PLPEROXIDASE"/>
</dbReference>
<evidence type="ECO:0000256" key="2">
    <source>
        <dbReference type="ARBA" id="ARBA00001913"/>
    </source>
</evidence>
<dbReference type="GO" id="GO:0020037">
    <property type="term" value="F:heme binding"/>
    <property type="evidence" value="ECO:0007669"/>
    <property type="project" value="InterPro"/>
</dbReference>
<dbReference type="EMBL" id="QGNW01000829">
    <property type="protein sequence ID" value="RVW61552.1"/>
    <property type="molecule type" value="Genomic_DNA"/>
</dbReference>
<dbReference type="InterPro" id="IPR010255">
    <property type="entry name" value="Haem_peroxidase_sf"/>
</dbReference>
<evidence type="ECO:0000256" key="3">
    <source>
        <dbReference type="ARBA" id="ARBA00012313"/>
    </source>
</evidence>
<evidence type="ECO:0000256" key="8">
    <source>
        <dbReference type="ARBA" id="ARBA00023004"/>
    </source>
</evidence>
<keyword evidence="4 12" id="KW-0575">Peroxidase</keyword>
<dbReference type="GO" id="GO:0006979">
    <property type="term" value="P:response to oxidative stress"/>
    <property type="evidence" value="ECO:0007669"/>
    <property type="project" value="InterPro"/>
</dbReference>
<dbReference type="InterPro" id="IPR002016">
    <property type="entry name" value="Haem_peroxidase"/>
</dbReference>
<comment type="cofactor">
    <cofactor evidence="9">
        <name>heme b</name>
        <dbReference type="ChEBI" id="CHEBI:60344"/>
    </cofactor>
    <text evidence="9">Binds 1 heme b (iron(II)-protoporphyrin IX) group per subunit.</text>
</comment>
<keyword evidence="6 9" id="KW-0479">Metal-binding</keyword>
<dbReference type="AlphaFoldDB" id="A0A438FNN2"/>
<evidence type="ECO:0000256" key="6">
    <source>
        <dbReference type="ARBA" id="ARBA00022723"/>
    </source>
</evidence>
<comment type="cofactor">
    <cofactor evidence="2">
        <name>Ca(2+)</name>
        <dbReference type="ChEBI" id="CHEBI:29108"/>
    </cofactor>
</comment>
<evidence type="ECO:0000256" key="10">
    <source>
        <dbReference type="RuleBase" id="RU004241"/>
    </source>
</evidence>
<comment type="caution">
    <text evidence="12">The sequence shown here is derived from an EMBL/GenBank/DDBJ whole genome shotgun (WGS) entry which is preliminary data.</text>
</comment>
<evidence type="ECO:0000256" key="9">
    <source>
        <dbReference type="PIRSR" id="PIRSR600823-3"/>
    </source>
</evidence>
<protein>
    <recommendedName>
        <fullName evidence="3">peroxidase</fullName>
        <ecNumber evidence="3">1.11.1.7</ecNumber>
    </recommendedName>
</protein>
<evidence type="ECO:0000313" key="13">
    <source>
        <dbReference type="Proteomes" id="UP000288805"/>
    </source>
</evidence>
<dbReference type="GO" id="GO:0046872">
    <property type="term" value="F:metal ion binding"/>
    <property type="evidence" value="ECO:0007669"/>
    <property type="project" value="UniProtKB-KW"/>
</dbReference>
<organism evidence="12 13">
    <name type="scientific">Vitis vinifera</name>
    <name type="common">Grape</name>
    <dbReference type="NCBI Taxonomy" id="29760"/>
    <lineage>
        <taxon>Eukaryota</taxon>
        <taxon>Viridiplantae</taxon>
        <taxon>Streptophyta</taxon>
        <taxon>Embryophyta</taxon>
        <taxon>Tracheophyta</taxon>
        <taxon>Spermatophyta</taxon>
        <taxon>Magnoliopsida</taxon>
        <taxon>eudicotyledons</taxon>
        <taxon>Gunneridae</taxon>
        <taxon>Pentapetalae</taxon>
        <taxon>rosids</taxon>
        <taxon>Vitales</taxon>
        <taxon>Vitaceae</taxon>
        <taxon>Viteae</taxon>
        <taxon>Vitis</taxon>
    </lineage>
</organism>
<sequence>MKENLIRLNAREWVLEIITDCWDRTLKHPLYAAAFFLNPMFQYKRGAGTDPDLLQVVHEVFAKLDPTAEIPILLDAVNGIHSKKDSLSNETLKGFDIIDSIKEELEATYPGIVSCADILLLAAREGEKTVRLLQMSQHMDSFRLTVRLRITLASFASRGFIEKETVSFLGAHSIGVVHYKFFLDYFYNFQGK</sequence>
<dbReference type="EC" id="1.11.1.7" evidence="3"/>
<name>A0A438FNN2_VITVI</name>
<evidence type="ECO:0000256" key="5">
    <source>
        <dbReference type="ARBA" id="ARBA00022617"/>
    </source>
</evidence>
<gene>
    <name evidence="12" type="primary">PER48_2</name>
    <name evidence="12" type="ORF">CK203_065656</name>
</gene>
<evidence type="ECO:0000256" key="1">
    <source>
        <dbReference type="ARBA" id="ARBA00000189"/>
    </source>
</evidence>
<evidence type="ECO:0000256" key="4">
    <source>
        <dbReference type="ARBA" id="ARBA00022559"/>
    </source>
</evidence>
<dbReference type="Proteomes" id="UP000288805">
    <property type="component" value="Unassembled WGS sequence"/>
</dbReference>
<feature type="binding site" description="axial binding residue" evidence="9">
    <location>
        <position position="172"/>
    </location>
    <ligand>
        <name>heme b</name>
        <dbReference type="ChEBI" id="CHEBI:60344"/>
    </ligand>
    <ligandPart>
        <name>Fe</name>
        <dbReference type="ChEBI" id="CHEBI:18248"/>
    </ligandPart>
</feature>
<dbReference type="Gene3D" id="1.10.420.10">
    <property type="entry name" value="Peroxidase, domain 2"/>
    <property type="match status" value="1"/>
</dbReference>
<comment type="similarity">
    <text evidence="10">Belongs to the peroxidase family.</text>
</comment>
<dbReference type="Pfam" id="PF00141">
    <property type="entry name" value="peroxidase"/>
    <property type="match status" value="1"/>
</dbReference>
<keyword evidence="7" id="KW-0560">Oxidoreductase</keyword>
<evidence type="ECO:0000256" key="7">
    <source>
        <dbReference type="ARBA" id="ARBA00023002"/>
    </source>
</evidence>
<keyword evidence="5" id="KW-0349">Heme</keyword>
<reference evidence="12 13" key="1">
    <citation type="journal article" date="2018" name="PLoS Genet.">
        <title>Population sequencing reveals clonal diversity and ancestral inbreeding in the grapevine cultivar Chardonnay.</title>
        <authorList>
            <person name="Roach M.J."/>
            <person name="Johnson D.L."/>
            <person name="Bohlmann J."/>
            <person name="van Vuuren H.J."/>
            <person name="Jones S.J."/>
            <person name="Pretorius I.S."/>
            <person name="Schmidt S.A."/>
            <person name="Borneman A.R."/>
        </authorList>
    </citation>
    <scope>NUCLEOTIDE SEQUENCE [LARGE SCALE GENOMIC DNA]</scope>
    <source>
        <strain evidence="13">cv. Chardonnay</strain>
        <tissue evidence="12">Leaf</tissue>
    </source>
</reference>
<dbReference type="PANTHER" id="PTHR31235">
    <property type="entry name" value="PEROXIDASE 25-RELATED"/>
    <property type="match status" value="1"/>
</dbReference>
<evidence type="ECO:0000313" key="12">
    <source>
        <dbReference type="EMBL" id="RVW61552.1"/>
    </source>
</evidence>
<comment type="catalytic activity">
    <reaction evidence="1">
        <text>2 a phenolic donor + H2O2 = 2 a phenolic radical donor + 2 H2O</text>
        <dbReference type="Rhea" id="RHEA:56136"/>
        <dbReference type="ChEBI" id="CHEBI:15377"/>
        <dbReference type="ChEBI" id="CHEBI:16240"/>
        <dbReference type="ChEBI" id="CHEBI:139520"/>
        <dbReference type="ChEBI" id="CHEBI:139521"/>
        <dbReference type="EC" id="1.11.1.7"/>
    </reaction>
</comment>
<feature type="domain" description="Plant heme peroxidase family profile" evidence="11">
    <location>
        <begin position="72"/>
        <end position="192"/>
    </location>
</feature>
<dbReference type="SUPFAM" id="SSF48113">
    <property type="entry name" value="Heme-dependent peroxidases"/>
    <property type="match status" value="1"/>
</dbReference>
<dbReference type="InterPro" id="IPR000823">
    <property type="entry name" value="Peroxidase_pln"/>
</dbReference>
<keyword evidence="8 9" id="KW-0408">Iron</keyword>